<evidence type="ECO:0000259" key="10">
    <source>
        <dbReference type="PROSITE" id="PS50234"/>
    </source>
</evidence>
<dbReference type="FunFam" id="2.60.40.10:FF:000953">
    <property type="entry name" value="Collagen, type XX, alpha 1"/>
    <property type="match status" value="1"/>
</dbReference>
<name>G1KEN6_ANOCA</name>
<evidence type="ECO:0000256" key="5">
    <source>
        <dbReference type="ARBA" id="ARBA00023119"/>
    </source>
</evidence>
<dbReference type="InterPro" id="IPR036465">
    <property type="entry name" value="vWFA_dom_sf"/>
</dbReference>
<feature type="domain" description="Fibronectin type-III" evidence="11">
    <location>
        <begin position="787"/>
        <end position="879"/>
    </location>
</feature>
<evidence type="ECO:0000256" key="4">
    <source>
        <dbReference type="ARBA" id="ARBA00022737"/>
    </source>
</evidence>
<dbReference type="eggNOG" id="KOG3544">
    <property type="taxonomic scope" value="Eukaryota"/>
</dbReference>
<dbReference type="CDD" id="cd01482">
    <property type="entry name" value="vWA_collagen_alphaI-XII-like"/>
    <property type="match status" value="1"/>
</dbReference>
<dbReference type="CDD" id="cd00063">
    <property type="entry name" value="FN3"/>
    <property type="match status" value="6"/>
</dbReference>
<dbReference type="PANTHER" id="PTHR46708">
    <property type="entry name" value="TENASCIN"/>
    <property type="match status" value="1"/>
</dbReference>
<dbReference type="GO" id="GO:0005576">
    <property type="term" value="C:extracellular region"/>
    <property type="evidence" value="ECO:0007669"/>
    <property type="project" value="UniProtKB-SubCell"/>
</dbReference>
<dbReference type="InterPro" id="IPR008160">
    <property type="entry name" value="Collagen"/>
</dbReference>
<evidence type="ECO:0000256" key="8">
    <source>
        <dbReference type="ARBA" id="ARBA00069772"/>
    </source>
</evidence>
<proteinExistence type="predicted"/>
<comment type="subcellular location">
    <subcellularLocation>
        <location evidence="1">Secreted</location>
        <location evidence="1">Extracellular space</location>
    </subcellularLocation>
</comment>
<dbReference type="SMART" id="SM00210">
    <property type="entry name" value="TSPN"/>
    <property type="match status" value="1"/>
</dbReference>
<dbReference type="HOGENOM" id="CLU_002527_0_0_1"/>
<dbReference type="SMART" id="SM00060">
    <property type="entry name" value="FN3"/>
    <property type="match status" value="6"/>
</dbReference>
<dbReference type="FunFam" id="2.60.40.10:FF:000480">
    <property type="entry name" value="Collagen, type XII, alpha 1"/>
    <property type="match status" value="1"/>
</dbReference>
<evidence type="ECO:0000256" key="9">
    <source>
        <dbReference type="SAM" id="MobiDB-lite"/>
    </source>
</evidence>
<dbReference type="InParanoid" id="G1KEN6"/>
<dbReference type="InterPro" id="IPR050991">
    <property type="entry name" value="ECM_Regulatory_Proteins"/>
</dbReference>
<evidence type="ECO:0000256" key="7">
    <source>
        <dbReference type="ARBA" id="ARBA00056720"/>
    </source>
</evidence>
<dbReference type="SMART" id="SM00327">
    <property type="entry name" value="VWA"/>
    <property type="match status" value="1"/>
</dbReference>
<keyword evidence="4" id="KW-0677">Repeat</keyword>
<dbReference type="STRING" id="28377.ENSACAP00000005672"/>
<dbReference type="Proteomes" id="UP000001646">
    <property type="component" value="Chromosome 4"/>
</dbReference>
<organism evidence="12 13">
    <name type="scientific">Anolis carolinensis</name>
    <name type="common">Green anole</name>
    <name type="synonym">American chameleon</name>
    <dbReference type="NCBI Taxonomy" id="28377"/>
    <lineage>
        <taxon>Eukaryota</taxon>
        <taxon>Metazoa</taxon>
        <taxon>Chordata</taxon>
        <taxon>Craniata</taxon>
        <taxon>Vertebrata</taxon>
        <taxon>Euteleostomi</taxon>
        <taxon>Lepidosauria</taxon>
        <taxon>Squamata</taxon>
        <taxon>Bifurcata</taxon>
        <taxon>Unidentata</taxon>
        <taxon>Episquamata</taxon>
        <taxon>Toxicofera</taxon>
        <taxon>Iguania</taxon>
        <taxon>Dactyloidae</taxon>
        <taxon>Anolis</taxon>
    </lineage>
</organism>
<feature type="domain" description="Fibronectin type-III" evidence="11">
    <location>
        <begin position="695"/>
        <end position="786"/>
    </location>
</feature>
<dbReference type="FunFam" id="2.60.40.10:FF:000234">
    <property type="entry name" value="Collagen, type XII, alpha 1"/>
    <property type="match status" value="2"/>
</dbReference>
<evidence type="ECO:0000256" key="1">
    <source>
        <dbReference type="ARBA" id="ARBA00004239"/>
    </source>
</evidence>
<feature type="region of interest" description="Disordered" evidence="9">
    <location>
        <begin position="1233"/>
        <end position="1370"/>
    </location>
</feature>
<keyword evidence="5" id="KW-0176">Collagen</keyword>
<feature type="compositionally biased region" description="Pro residues" evidence="9">
    <location>
        <begin position="1241"/>
        <end position="1251"/>
    </location>
</feature>
<feature type="domain" description="Fibronectin type-III" evidence="11">
    <location>
        <begin position="515"/>
        <end position="606"/>
    </location>
</feature>
<dbReference type="PROSITE" id="PS50234">
    <property type="entry name" value="VWFA"/>
    <property type="match status" value="1"/>
</dbReference>
<keyword evidence="6" id="KW-0325">Glycoprotein</keyword>
<reference evidence="12" key="3">
    <citation type="submission" date="2025-09" db="UniProtKB">
        <authorList>
            <consortium name="Ensembl"/>
        </authorList>
    </citation>
    <scope>IDENTIFICATION</scope>
</reference>
<keyword evidence="2" id="KW-0964">Secreted</keyword>
<dbReference type="GeneTree" id="ENSGT00940000153769"/>
<feature type="region of interest" description="Disordered" evidence="9">
    <location>
        <begin position="1122"/>
        <end position="1156"/>
    </location>
</feature>
<sequence length="1370" mass="149248">MGFILWSNRLKLTVLSEDRLQMKWKETEGNTNGYKVRVKPMAGDSEQEVMLKTKTAKVTVGGLSSTKEYTLQIYVLNGSQEALFVKRRFVIEELKNLSQARSNRRHPTSAPEKAETSLGITTAQYILETYTTSAAVSEVSTWIRKDELERKRQKSAIFKGVSERMLSAAPTPKPVTLATMISTLPSPIEFELDYLAQEKTTRESFRRVSHFHCDTTAMTDIILLVDGSWSIGRNNFGLIREFLASLVAPFNVAMDKIRVGLTQYSSDPRTEWDLNTYATRDEVLEALRSLRYKGGNTFTGLALTHVLEHNLKADTGARSEAPKLIILLTDGKSQDDANPPAQVLKNMGIQIFAVGVKNADETELRQVASDPLELNVYNVLDFPLLSSLVGRLTRVLCAQIKVKNKDENAGKPVKAVPVTTGAHLSPTNLVLKEVTSRSLRLTWNPPVIPPKKYRVVYYPSRGGTPKEVVLDGATSSAQLLNLTSHTEYLVSVFPIYENAVGDGLRGITSTLPLSPPGSLRVSEISHNSIRLTWEAADGATQYLVLYSSAPTGAQDDTKEVKVRQSEVLLEGLSPNTEYSLAVYAMYGEDASDPASVQETTLALSPPKHLLFSNISYASVQVNWEAAFIAVNAHRITYVSSRGSNSGEVEVPGNTSFAVLKPLSSLTQYFVSVISVYDEGDSFPITGNVTTLKVPPPSHLKVTELSSSEARLDWEASAASDVVVYQVKWNVVGEEKSQELSVAGNLASSLLSGLKKNTEYQISIWAYYKDGARSDVVSIRHRITAKNPPTNLIIDSETPSSLQVHWHPPEGAVQHYRLIYTPESGNKRQEMITVSGRSRSVTLHSLLPNRLYMVTISAVYAIGESDPVSAIGHTGKLPTSRESVPLRTEGFNMMEAFGLREKEYASIKGVAMEPYIFLGTHTYTLFRDIQLTQKTSEVFHFGFPAEYTITFLLRLLPESPRETFAVWQITDEDFQPLLGIILDPNKKTLIYFHRDYEADVEEITFDQLEVKKIFYGSFHKVHVSVNHSKVKLYIDCRKTAEKPLGTAETISTAGFVMLGKLTRTRGPRSGSAAFQLQSLQIVCSSLWAEEDRCCDVPALRNEEVCPSLLPSCSCTSSIPGLPGPPGLPGEPGSPGQVGPEGPGGHQGTPGSQGLTVQGPIVSQDLLGFRGLEGTAGPPGPPGPRVRDCSHECMEKNAIDCNIIHFLSLFLTTAAHVLKFDSFIHEHSQKPVPIWEDKIKPGEPGPPGLPGPPGMKGERGEVGMPGQPGRDGYPGERGAPGPKGEKGSIGSNEEGLPGPRGRTGPAGEEVLGKQGSKGAPGSTGAPGFPGARGQPGEPGYTGDCLPSGCSEENTRGKSGRRSRVPNSFLGSV</sequence>
<keyword evidence="13" id="KW-1185">Reference proteome</keyword>
<dbReference type="PANTHER" id="PTHR46708:SF2">
    <property type="entry name" value="FIBRONECTIN TYPE-III DOMAIN-CONTAINING PROTEIN"/>
    <property type="match status" value="1"/>
</dbReference>
<evidence type="ECO:0000313" key="12">
    <source>
        <dbReference type="Ensembl" id="ENSACAP00000005672.4"/>
    </source>
</evidence>
<dbReference type="SUPFAM" id="SSF49265">
    <property type="entry name" value="Fibronectin type III"/>
    <property type="match status" value="4"/>
</dbReference>
<dbReference type="GO" id="GO:0005581">
    <property type="term" value="C:collagen trimer"/>
    <property type="evidence" value="ECO:0007669"/>
    <property type="project" value="UniProtKB-KW"/>
</dbReference>
<dbReference type="InterPro" id="IPR036116">
    <property type="entry name" value="FN3_sf"/>
</dbReference>
<feature type="domain" description="VWFA" evidence="10">
    <location>
        <begin position="220"/>
        <end position="392"/>
    </location>
</feature>
<dbReference type="InterPro" id="IPR048287">
    <property type="entry name" value="TSPN-like_N"/>
</dbReference>
<dbReference type="Gene3D" id="3.40.50.410">
    <property type="entry name" value="von Willebrand factor, type A domain"/>
    <property type="match status" value="1"/>
</dbReference>
<dbReference type="FunFam" id="3.40.50.410:FF:000001">
    <property type="entry name" value="Collagen, type XII, alpha 1"/>
    <property type="match status" value="1"/>
</dbReference>
<feature type="domain" description="Fibronectin type-III" evidence="11">
    <location>
        <begin position="425"/>
        <end position="514"/>
    </location>
</feature>
<evidence type="ECO:0000313" key="13">
    <source>
        <dbReference type="Proteomes" id="UP000001646"/>
    </source>
</evidence>
<dbReference type="Ensembl" id="ENSACAT00000005796.4">
    <property type="protein sequence ID" value="ENSACAP00000005672.4"/>
    <property type="gene ID" value="ENSACAG00000005710.4"/>
</dbReference>
<dbReference type="InterPro" id="IPR003961">
    <property type="entry name" value="FN3_dom"/>
</dbReference>
<dbReference type="Pfam" id="PF01391">
    <property type="entry name" value="Collagen"/>
    <property type="match status" value="1"/>
</dbReference>
<dbReference type="SUPFAM" id="SSF49899">
    <property type="entry name" value="Concanavalin A-like lectins/glucanases"/>
    <property type="match status" value="1"/>
</dbReference>
<protein>
    <recommendedName>
        <fullName evidence="8">Collagen alpha-1(XX) chain</fullName>
    </recommendedName>
</protein>
<feature type="compositionally biased region" description="Gly residues" evidence="9">
    <location>
        <begin position="1137"/>
        <end position="1146"/>
    </location>
</feature>
<dbReference type="InterPro" id="IPR013783">
    <property type="entry name" value="Ig-like_fold"/>
</dbReference>
<dbReference type="InterPro" id="IPR002035">
    <property type="entry name" value="VWF_A"/>
</dbReference>
<dbReference type="Gene3D" id="2.60.40.10">
    <property type="entry name" value="Immunoglobulins"/>
    <property type="match status" value="6"/>
</dbReference>
<dbReference type="PRINTS" id="PR00453">
    <property type="entry name" value="VWFADOMAIN"/>
</dbReference>
<dbReference type="SUPFAM" id="SSF53300">
    <property type="entry name" value="vWA-like"/>
    <property type="match status" value="1"/>
</dbReference>
<evidence type="ECO:0000256" key="6">
    <source>
        <dbReference type="ARBA" id="ARBA00023180"/>
    </source>
</evidence>
<comment type="function">
    <text evidence="7">Probable collagen protein.</text>
</comment>
<evidence type="ECO:0000256" key="3">
    <source>
        <dbReference type="ARBA" id="ARBA00022729"/>
    </source>
</evidence>
<dbReference type="InterPro" id="IPR013320">
    <property type="entry name" value="ConA-like_dom_sf"/>
</dbReference>
<evidence type="ECO:0000259" key="11">
    <source>
        <dbReference type="PROSITE" id="PS50853"/>
    </source>
</evidence>
<dbReference type="Gene3D" id="2.60.120.200">
    <property type="match status" value="1"/>
</dbReference>
<evidence type="ECO:0000256" key="2">
    <source>
        <dbReference type="ARBA" id="ARBA00022525"/>
    </source>
</evidence>
<dbReference type="PROSITE" id="PS50853">
    <property type="entry name" value="FN3"/>
    <property type="match status" value="4"/>
</dbReference>
<dbReference type="FunFam" id="2.60.40.10:FF:000638">
    <property type="entry name" value="von Willebrand factor A domain-containing 1"/>
    <property type="match status" value="1"/>
</dbReference>
<dbReference type="FunFam" id="2.60.120.200:FF:000008">
    <property type="entry name" value="Collagen type XII alpha 1 chain"/>
    <property type="match status" value="1"/>
</dbReference>
<dbReference type="Pfam" id="PF00041">
    <property type="entry name" value="fn3"/>
    <property type="match status" value="6"/>
</dbReference>
<reference evidence="12" key="2">
    <citation type="submission" date="2025-08" db="UniProtKB">
        <authorList>
            <consortium name="Ensembl"/>
        </authorList>
    </citation>
    <scope>IDENTIFICATION</scope>
</reference>
<accession>G1KEN6</accession>
<keyword evidence="3" id="KW-0732">Signal</keyword>
<reference evidence="12 13" key="1">
    <citation type="submission" date="2009-12" db="EMBL/GenBank/DDBJ databases">
        <title>The Genome Sequence of Anolis carolinensis (Green Anole Lizard).</title>
        <authorList>
            <consortium name="The Genome Sequencing Platform"/>
            <person name="Di Palma F."/>
            <person name="Alfoldi J."/>
            <person name="Heiman D."/>
            <person name="Young S."/>
            <person name="Grabherr M."/>
            <person name="Johnson J."/>
            <person name="Lander E.S."/>
            <person name="Lindblad-Toh K."/>
        </authorList>
    </citation>
    <scope>NUCLEOTIDE SEQUENCE [LARGE SCALE GENOMIC DNA]</scope>
    <source>
        <strain evidence="12 13">JBL SC #1</strain>
    </source>
</reference>
<dbReference type="Bgee" id="ENSACAG00000005710">
    <property type="expression patterns" value="Expressed in skeletal muscle tissue and 1 other cell type or tissue"/>
</dbReference>
<dbReference type="Pfam" id="PF00092">
    <property type="entry name" value="VWA"/>
    <property type="match status" value="1"/>
</dbReference>